<proteinExistence type="predicted"/>
<reference evidence="1 2" key="1">
    <citation type="submission" date="2023-10" db="EMBL/GenBank/DDBJ databases">
        <title>Virgibacillus soli CC-YMP-6 genome.</title>
        <authorList>
            <person name="Miliotis G."/>
            <person name="Sengupta P."/>
            <person name="Hameed A."/>
            <person name="Chuvochina M."/>
            <person name="Mcdonagh F."/>
            <person name="Simpson A.C."/>
            <person name="Singh N.K."/>
            <person name="Rekha P.D."/>
            <person name="Raman K."/>
            <person name="Hugenholtz P."/>
            <person name="Venkateswaran K."/>
        </authorList>
    </citation>
    <scope>NUCLEOTIDE SEQUENCE [LARGE SCALE GENOMIC DNA]</scope>
    <source>
        <strain evidence="1 2">CC-YMP-6</strain>
    </source>
</reference>
<dbReference type="RefSeq" id="WP_320381466.1">
    <property type="nucleotide sequence ID" value="NZ_JAWDIQ010000003.1"/>
</dbReference>
<organism evidence="1 2">
    <name type="scientific">Paracerasibacillus soli</name>
    <dbReference type="NCBI Taxonomy" id="480284"/>
    <lineage>
        <taxon>Bacteria</taxon>
        <taxon>Bacillati</taxon>
        <taxon>Bacillota</taxon>
        <taxon>Bacilli</taxon>
        <taxon>Bacillales</taxon>
        <taxon>Bacillaceae</taxon>
        <taxon>Paracerasibacillus</taxon>
    </lineage>
</organism>
<gene>
    <name evidence="1" type="ORF">RWD45_21110</name>
</gene>
<accession>A0ABU5CW33</accession>
<comment type="caution">
    <text evidence="1">The sequence shown here is derived from an EMBL/GenBank/DDBJ whole genome shotgun (WGS) entry which is preliminary data.</text>
</comment>
<evidence type="ECO:0000313" key="2">
    <source>
        <dbReference type="Proteomes" id="UP001275315"/>
    </source>
</evidence>
<name>A0ABU5CW33_9BACI</name>
<protein>
    <submittedName>
        <fullName evidence="1">Uncharacterized protein</fullName>
    </submittedName>
</protein>
<sequence length="63" mass="7624">MEGFVVNIFTYYFSHNRCSIHGLWIDTKNFVFHPYMIHFLTRMMFVTGIDELKQKSERKVGYV</sequence>
<dbReference type="Proteomes" id="UP001275315">
    <property type="component" value="Unassembled WGS sequence"/>
</dbReference>
<evidence type="ECO:0000313" key="1">
    <source>
        <dbReference type="EMBL" id="MDY0410578.1"/>
    </source>
</evidence>
<dbReference type="EMBL" id="JAWDIQ010000003">
    <property type="protein sequence ID" value="MDY0410578.1"/>
    <property type="molecule type" value="Genomic_DNA"/>
</dbReference>
<keyword evidence="2" id="KW-1185">Reference proteome</keyword>